<organism evidence="2 3">
    <name type="scientific">Flaviaesturariibacter amylovorans</name>
    <dbReference type="NCBI Taxonomy" id="1084520"/>
    <lineage>
        <taxon>Bacteria</taxon>
        <taxon>Pseudomonadati</taxon>
        <taxon>Bacteroidota</taxon>
        <taxon>Chitinophagia</taxon>
        <taxon>Chitinophagales</taxon>
        <taxon>Chitinophagaceae</taxon>
        <taxon>Flaviaestuariibacter</taxon>
    </lineage>
</organism>
<feature type="transmembrane region" description="Helical" evidence="1">
    <location>
        <begin position="53"/>
        <end position="73"/>
    </location>
</feature>
<name>A0ABP8G502_9BACT</name>
<reference evidence="3" key="1">
    <citation type="journal article" date="2019" name="Int. J. Syst. Evol. Microbiol.">
        <title>The Global Catalogue of Microorganisms (GCM) 10K type strain sequencing project: providing services to taxonomists for standard genome sequencing and annotation.</title>
        <authorList>
            <consortium name="The Broad Institute Genomics Platform"/>
            <consortium name="The Broad Institute Genome Sequencing Center for Infectious Disease"/>
            <person name="Wu L."/>
            <person name="Ma J."/>
        </authorList>
    </citation>
    <scope>NUCLEOTIDE SEQUENCE [LARGE SCALE GENOMIC DNA]</scope>
    <source>
        <strain evidence="3">JCM 17919</strain>
    </source>
</reference>
<evidence type="ECO:0000256" key="1">
    <source>
        <dbReference type="SAM" id="Phobius"/>
    </source>
</evidence>
<dbReference type="EMBL" id="BAABGY010000001">
    <property type="protein sequence ID" value="GAA4317534.1"/>
    <property type="molecule type" value="Genomic_DNA"/>
</dbReference>
<feature type="transmembrane region" description="Helical" evidence="1">
    <location>
        <begin position="170"/>
        <end position="189"/>
    </location>
</feature>
<evidence type="ECO:0000313" key="2">
    <source>
        <dbReference type="EMBL" id="GAA4317534.1"/>
    </source>
</evidence>
<feature type="transmembrane region" description="Helical" evidence="1">
    <location>
        <begin position="99"/>
        <end position="119"/>
    </location>
</feature>
<accession>A0ABP8G502</accession>
<comment type="caution">
    <text evidence="2">The sequence shown here is derived from an EMBL/GenBank/DDBJ whole genome shotgun (WGS) entry which is preliminary data.</text>
</comment>
<feature type="transmembrane region" description="Helical" evidence="1">
    <location>
        <begin position="131"/>
        <end position="150"/>
    </location>
</feature>
<dbReference type="Proteomes" id="UP001501725">
    <property type="component" value="Unassembled WGS sequence"/>
</dbReference>
<keyword evidence="1" id="KW-0472">Membrane</keyword>
<protein>
    <recommendedName>
        <fullName evidence="4">DUF805 domain-containing protein</fullName>
    </recommendedName>
</protein>
<evidence type="ECO:0008006" key="4">
    <source>
        <dbReference type="Google" id="ProtNLM"/>
    </source>
</evidence>
<evidence type="ECO:0000313" key="3">
    <source>
        <dbReference type="Proteomes" id="UP001501725"/>
    </source>
</evidence>
<keyword evidence="1" id="KW-1133">Transmembrane helix</keyword>
<proteinExistence type="predicted"/>
<keyword evidence="1" id="KW-0812">Transmembrane</keyword>
<dbReference type="RefSeq" id="WP_345252640.1">
    <property type="nucleotide sequence ID" value="NZ_BAABGY010000001.1"/>
</dbReference>
<sequence>MPRTTHRRHSTSARKSPGDAFSDFVKRDFYRRLGWIAAGTVPLVLLASERGPLRFVCLLAFLLVAFQVIMLIASAQETLDAFFPPKGAHRRGERASHRYLTYFASGYFILSIVLLMTQLRRIDDTLGGMRLFWIAGAAGLPLALLLTFLVRRLAPSVYDEGGEHRFTMHFGLIVGSFLLGPSVASHINYSGPGAPLHCIETRFIEKTTSSRNKVCYIHIEAGEGSTERLEVSGDLFDALPGAGAVILCTRTGVLGFPVVETVQPAGAR</sequence>
<gene>
    <name evidence="2" type="ORF">GCM10023184_01250</name>
</gene>
<keyword evidence="3" id="KW-1185">Reference proteome</keyword>